<reference evidence="1" key="2">
    <citation type="journal article" date="2023" name="IMA Fungus">
        <title>Comparative genomic study of the Penicillium genus elucidates a diverse pangenome and 15 lateral gene transfer events.</title>
        <authorList>
            <person name="Petersen C."/>
            <person name="Sorensen T."/>
            <person name="Nielsen M.R."/>
            <person name="Sondergaard T.E."/>
            <person name="Sorensen J.L."/>
            <person name="Fitzpatrick D.A."/>
            <person name="Frisvad J.C."/>
            <person name="Nielsen K.L."/>
        </authorList>
    </citation>
    <scope>NUCLEOTIDE SEQUENCE</scope>
    <source>
        <strain evidence="1">IBT 3081</strain>
    </source>
</reference>
<dbReference type="Gene3D" id="3.50.50.60">
    <property type="entry name" value="FAD/NAD(P)-binding domain"/>
    <property type="match status" value="1"/>
</dbReference>
<evidence type="ECO:0000313" key="1">
    <source>
        <dbReference type="EMBL" id="KAJ5374300.1"/>
    </source>
</evidence>
<dbReference type="GeneID" id="81463219"/>
<evidence type="ECO:0000313" key="2">
    <source>
        <dbReference type="Proteomes" id="UP001147752"/>
    </source>
</evidence>
<dbReference type="AlphaFoldDB" id="A0A9W9S9H6"/>
<comment type="caution">
    <text evidence="1">The sequence shown here is derived from an EMBL/GenBank/DDBJ whole genome shotgun (WGS) entry which is preliminary data.</text>
</comment>
<sequence>MQVDGNTPQAVKCPILEVLEARGPAEHWHVHSLKHANIDYEVIDADPIASPISASIAIFQNGCMLLDQLGLYQDLRSPVHLKRTNVRLSSRKLLTGPNAGILLEQL</sequence>
<name>A0A9W9S9H6_9EURO</name>
<dbReference type="InterPro" id="IPR036188">
    <property type="entry name" value="FAD/NAD-bd_sf"/>
</dbReference>
<keyword evidence="2" id="KW-1185">Reference proteome</keyword>
<dbReference type="EMBL" id="JAPZBT010000002">
    <property type="protein sequence ID" value="KAJ5374300.1"/>
    <property type="molecule type" value="Genomic_DNA"/>
</dbReference>
<accession>A0A9W9S9H6</accession>
<proteinExistence type="predicted"/>
<reference evidence="1" key="1">
    <citation type="submission" date="2022-12" db="EMBL/GenBank/DDBJ databases">
        <authorList>
            <person name="Petersen C."/>
        </authorList>
    </citation>
    <scope>NUCLEOTIDE SEQUENCE</scope>
    <source>
        <strain evidence="1">IBT 3081</strain>
    </source>
</reference>
<gene>
    <name evidence="1" type="ORF">N7517_006306</name>
</gene>
<dbReference type="Proteomes" id="UP001147752">
    <property type="component" value="Unassembled WGS sequence"/>
</dbReference>
<protein>
    <submittedName>
        <fullName evidence="1">Uncharacterized protein</fullName>
    </submittedName>
</protein>
<dbReference type="RefSeq" id="XP_056580286.1">
    <property type="nucleotide sequence ID" value="XM_056724036.1"/>
</dbReference>
<organism evidence="1 2">
    <name type="scientific">Penicillium concentricum</name>
    <dbReference type="NCBI Taxonomy" id="293559"/>
    <lineage>
        <taxon>Eukaryota</taxon>
        <taxon>Fungi</taxon>
        <taxon>Dikarya</taxon>
        <taxon>Ascomycota</taxon>
        <taxon>Pezizomycotina</taxon>
        <taxon>Eurotiomycetes</taxon>
        <taxon>Eurotiomycetidae</taxon>
        <taxon>Eurotiales</taxon>
        <taxon>Aspergillaceae</taxon>
        <taxon>Penicillium</taxon>
    </lineage>
</organism>